<dbReference type="InterPro" id="IPR036388">
    <property type="entry name" value="WH-like_DNA-bd_sf"/>
</dbReference>
<organism evidence="1">
    <name type="scientific">uncultured Caudovirales phage</name>
    <dbReference type="NCBI Taxonomy" id="2100421"/>
    <lineage>
        <taxon>Viruses</taxon>
        <taxon>Duplodnaviria</taxon>
        <taxon>Heunggongvirae</taxon>
        <taxon>Uroviricota</taxon>
        <taxon>Caudoviricetes</taxon>
        <taxon>Peduoviridae</taxon>
        <taxon>Maltschvirus</taxon>
        <taxon>Maltschvirus maltsch</taxon>
    </lineage>
</organism>
<dbReference type="GO" id="GO:0003677">
    <property type="term" value="F:DNA binding"/>
    <property type="evidence" value="ECO:0007669"/>
    <property type="project" value="UniProtKB-KW"/>
</dbReference>
<protein>
    <submittedName>
        <fullName evidence="1">HTH ArsR-type DNA-binding domain containing protein</fullName>
    </submittedName>
</protein>
<evidence type="ECO:0000313" key="1">
    <source>
        <dbReference type="EMBL" id="CAB5079548.1"/>
    </source>
</evidence>
<reference evidence="1" key="1">
    <citation type="submission" date="2020-05" db="EMBL/GenBank/DDBJ databases">
        <authorList>
            <person name="Chiriac C."/>
            <person name="Salcher M."/>
            <person name="Ghai R."/>
            <person name="Kavagutti S V."/>
        </authorList>
    </citation>
    <scope>NUCLEOTIDE SEQUENCE</scope>
</reference>
<keyword evidence="1" id="KW-0238">DNA-binding</keyword>
<name>A0A6J7VKU9_9CAUD</name>
<dbReference type="SUPFAM" id="SSF46785">
    <property type="entry name" value="Winged helix' DNA-binding domain"/>
    <property type="match status" value="1"/>
</dbReference>
<gene>
    <name evidence="1" type="ORF">UFOVP146_4</name>
</gene>
<proteinExistence type="predicted"/>
<dbReference type="Gene3D" id="1.10.10.10">
    <property type="entry name" value="Winged helix-like DNA-binding domain superfamily/Winged helix DNA-binding domain"/>
    <property type="match status" value="1"/>
</dbReference>
<dbReference type="EMBL" id="LR798192">
    <property type="protein sequence ID" value="CAB5079548.1"/>
    <property type="molecule type" value="Genomic_DNA"/>
</dbReference>
<sequence>MTETQKAILEKLLDEELTIGDLSTELHMGASNLRKVLHNMVKSKYIKLEGSFYSIEMNYNPPLAWNFKPLLGVWK</sequence>
<dbReference type="InterPro" id="IPR036390">
    <property type="entry name" value="WH_DNA-bd_sf"/>
</dbReference>
<accession>A0A6J7VKU9</accession>